<proteinExistence type="predicted"/>
<organism evidence="2 3">
    <name type="scientific">Xanthocytophaga agilis</name>
    <dbReference type="NCBI Taxonomy" id="3048010"/>
    <lineage>
        <taxon>Bacteria</taxon>
        <taxon>Pseudomonadati</taxon>
        <taxon>Bacteroidota</taxon>
        <taxon>Cytophagia</taxon>
        <taxon>Cytophagales</taxon>
        <taxon>Rhodocytophagaceae</taxon>
        <taxon>Xanthocytophaga</taxon>
    </lineage>
</organism>
<protein>
    <recommendedName>
        <fullName evidence="4">Redox-active disulfide protein 2</fullName>
    </recommendedName>
</protein>
<evidence type="ECO:0000313" key="3">
    <source>
        <dbReference type="Proteomes" id="UP001232063"/>
    </source>
</evidence>
<name>A0AAE3UIR5_9BACT</name>
<dbReference type="Proteomes" id="UP001232063">
    <property type="component" value="Unassembled WGS sequence"/>
</dbReference>
<evidence type="ECO:0000256" key="1">
    <source>
        <dbReference type="SAM" id="Phobius"/>
    </source>
</evidence>
<evidence type="ECO:0008006" key="4">
    <source>
        <dbReference type="Google" id="ProtNLM"/>
    </source>
</evidence>
<evidence type="ECO:0000313" key="2">
    <source>
        <dbReference type="EMBL" id="MDJ1505711.1"/>
    </source>
</evidence>
<dbReference type="AlphaFoldDB" id="A0AAE3UIR5"/>
<dbReference type="RefSeq" id="WP_314518011.1">
    <property type="nucleotide sequence ID" value="NZ_JASJOU010000017.1"/>
</dbReference>
<keyword evidence="1" id="KW-1133">Transmembrane helix</keyword>
<keyword evidence="3" id="KW-1185">Reference proteome</keyword>
<sequence length="83" mass="8998">MASKKPNEMSNEELLKNEKTLKLVITMGIVAAVLMLAAGIWLTIAKQKFSALTAVPMSMGVIVIVNANSLKTIQKEKKSRGLL</sequence>
<accession>A0AAE3UIR5</accession>
<feature type="transmembrane region" description="Helical" evidence="1">
    <location>
        <begin position="21"/>
        <end position="44"/>
    </location>
</feature>
<reference evidence="2" key="1">
    <citation type="submission" date="2023-05" db="EMBL/GenBank/DDBJ databases">
        <authorList>
            <person name="Zhang X."/>
        </authorList>
    </citation>
    <scope>NUCLEOTIDE SEQUENCE</scope>
    <source>
        <strain evidence="2">BD1B2-1</strain>
    </source>
</reference>
<keyword evidence="1" id="KW-0472">Membrane</keyword>
<keyword evidence="1" id="KW-0812">Transmembrane</keyword>
<gene>
    <name evidence="2" type="ORF">QNI22_33955</name>
</gene>
<comment type="caution">
    <text evidence="2">The sequence shown here is derived from an EMBL/GenBank/DDBJ whole genome shotgun (WGS) entry which is preliminary data.</text>
</comment>
<feature type="transmembrane region" description="Helical" evidence="1">
    <location>
        <begin position="50"/>
        <end position="70"/>
    </location>
</feature>
<dbReference type="EMBL" id="JASJOU010000017">
    <property type="protein sequence ID" value="MDJ1505711.1"/>
    <property type="molecule type" value="Genomic_DNA"/>
</dbReference>